<dbReference type="InterPro" id="IPR043128">
    <property type="entry name" value="Rev_trsase/Diguanyl_cyclase"/>
</dbReference>
<organism evidence="1 2">
    <name type="scientific">Necator americanus</name>
    <name type="common">Human hookworm</name>
    <dbReference type="NCBI Taxonomy" id="51031"/>
    <lineage>
        <taxon>Eukaryota</taxon>
        <taxon>Metazoa</taxon>
        <taxon>Ecdysozoa</taxon>
        <taxon>Nematoda</taxon>
        <taxon>Chromadorea</taxon>
        <taxon>Rhabditida</taxon>
        <taxon>Rhabditina</taxon>
        <taxon>Rhabditomorpha</taxon>
        <taxon>Strongyloidea</taxon>
        <taxon>Ancylostomatidae</taxon>
        <taxon>Bunostominae</taxon>
        <taxon>Necator</taxon>
    </lineage>
</organism>
<dbReference type="PANTHER" id="PTHR37984">
    <property type="entry name" value="PROTEIN CBG26694"/>
    <property type="match status" value="1"/>
</dbReference>
<sequence>MPRLQTLCTQAMILQKFPGEEEAEICQQAEAYLQLEVDDVPKRLLTINTHRGLYRFNRLPFGVKPASGIFQQCLDALIAGIDGTTAYLDDILRIQGLRTPHSARQMCSLQTEITFLGFIINAQSPGKTKAIQKMPASKDVSQLSSFLGLINFYGNFVKDLHNLRAPLDTLTKEDVVYT</sequence>
<accession>A0ABR1EJL9</accession>
<name>A0ABR1EJL9_NECAM</name>
<evidence type="ECO:0000313" key="2">
    <source>
        <dbReference type="Proteomes" id="UP001303046"/>
    </source>
</evidence>
<dbReference type="PANTHER" id="PTHR37984:SF5">
    <property type="entry name" value="PROTEIN NYNRIN-LIKE"/>
    <property type="match status" value="1"/>
</dbReference>
<protein>
    <recommendedName>
        <fullName evidence="3">Reverse transcriptase domain-containing protein</fullName>
    </recommendedName>
</protein>
<dbReference type="InterPro" id="IPR050951">
    <property type="entry name" value="Retrovirus_Pol_polyprotein"/>
</dbReference>
<comment type="caution">
    <text evidence="1">The sequence shown here is derived from an EMBL/GenBank/DDBJ whole genome shotgun (WGS) entry which is preliminary data.</text>
</comment>
<evidence type="ECO:0000313" key="1">
    <source>
        <dbReference type="EMBL" id="KAK6762849.1"/>
    </source>
</evidence>
<dbReference type="Gene3D" id="3.30.70.270">
    <property type="match status" value="2"/>
</dbReference>
<dbReference type="EMBL" id="JAVFWL010000006">
    <property type="protein sequence ID" value="KAK6762849.1"/>
    <property type="molecule type" value="Genomic_DNA"/>
</dbReference>
<dbReference type="SUPFAM" id="SSF56672">
    <property type="entry name" value="DNA/RNA polymerases"/>
    <property type="match status" value="1"/>
</dbReference>
<dbReference type="InterPro" id="IPR043502">
    <property type="entry name" value="DNA/RNA_pol_sf"/>
</dbReference>
<dbReference type="Gene3D" id="3.10.10.10">
    <property type="entry name" value="HIV Type 1 Reverse Transcriptase, subunit A, domain 1"/>
    <property type="match status" value="1"/>
</dbReference>
<reference evidence="1 2" key="1">
    <citation type="submission" date="2023-08" db="EMBL/GenBank/DDBJ databases">
        <title>A Necator americanus chromosomal reference genome.</title>
        <authorList>
            <person name="Ilik V."/>
            <person name="Petrzelkova K.J."/>
            <person name="Pardy F."/>
            <person name="Fuh T."/>
            <person name="Niatou-Singa F.S."/>
            <person name="Gouil Q."/>
            <person name="Baker L."/>
            <person name="Ritchie M.E."/>
            <person name="Jex A.R."/>
            <person name="Gazzola D."/>
            <person name="Li H."/>
            <person name="Toshio Fujiwara R."/>
            <person name="Zhan B."/>
            <person name="Aroian R.V."/>
            <person name="Pafco B."/>
            <person name="Schwarz E.M."/>
        </authorList>
    </citation>
    <scope>NUCLEOTIDE SEQUENCE [LARGE SCALE GENOMIC DNA]</scope>
    <source>
        <strain evidence="1 2">Aroian</strain>
        <tissue evidence="1">Whole animal</tissue>
    </source>
</reference>
<gene>
    <name evidence="1" type="primary">Necator_chrX.g23688</name>
    <name evidence="1" type="ORF">RB195_023524</name>
</gene>
<dbReference type="Proteomes" id="UP001303046">
    <property type="component" value="Unassembled WGS sequence"/>
</dbReference>
<evidence type="ECO:0008006" key="3">
    <source>
        <dbReference type="Google" id="ProtNLM"/>
    </source>
</evidence>
<keyword evidence="2" id="KW-1185">Reference proteome</keyword>
<proteinExistence type="predicted"/>